<dbReference type="InterPro" id="IPR050519">
    <property type="entry name" value="Glycosyltransf_28_UgtP"/>
</dbReference>
<evidence type="ECO:0000259" key="5">
    <source>
        <dbReference type="Pfam" id="PF04101"/>
    </source>
</evidence>
<dbReference type="STRING" id="749551.HMPREF9555_01299"/>
<keyword evidence="8" id="KW-1185">Reference proteome</keyword>
<dbReference type="RefSeq" id="WP_009349957.1">
    <property type="nucleotide sequence ID" value="NZ_GL638136.1"/>
</dbReference>
<reference evidence="7 8" key="1">
    <citation type="submission" date="2010-08" db="EMBL/GenBank/DDBJ databases">
        <authorList>
            <person name="Weinstock G."/>
            <person name="Sodergren E."/>
            <person name="Clifton S."/>
            <person name="Fulton L."/>
            <person name="Fulton B."/>
            <person name="Courtney L."/>
            <person name="Fronick C."/>
            <person name="Harrison M."/>
            <person name="Strong C."/>
            <person name="Farmer C."/>
            <person name="Delahaunty K."/>
            <person name="Markovic C."/>
            <person name="Hall O."/>
            <person name="Minx P."/>
            <person name="Tomlinson C."/>
            <person name="Mitreva M."/>
            <person name="Hou S."/>
            <person name="Chen J."/>
            <person name="Wollam A."/>
            <person name="Pepin K.H."/>
            <person name="Johnson M."/>
            <person name="Bhonagiri V."/>
            <person name="Zhang X."/>
            <person name="Suruliraj S."/>
            <person name="Warren W."/>
            <person name="Chinwalla A."/>
            <person name="Mardis E.R."/>
            <person name="Wilson R.K."/>
        </authorList>
    </citation>
    <scope>NUCLEOTIDE SEQUENCE [LARGE SCALE GENOMIC DNA]</scope>
    <source>
        <strain evidence="7 8">F0399</strain>
    </source>
</reference>
<dbReference type="GO" id="GO:0009247">
    <property type="term" value="P:glycolipid biosynthetic process"/>
    <property type="evidence" value="ECO:0007669"/>
    <property type="project" value="InterPro"/>
</dbReference>
<keyword evidence="4" id="KW-0808">Transferase</keyword>
<dbReference type="InterPro" id="IPR007235">
    <property type="entry name" value="Glyco_trans_28_C"/>
</dbReference>
<dbReference type="HOGENOM" id="CLU_028367_0_1_9"/>
<dbReference type="Proteomes" id="UP000004633">
    <property type="component" value="Unassembled WGS sequence"/>
</dbReference>
<dbReference type="SUPFAM" id="SSF53756">
    <property type="entry name" value="UDP-Glycosyltransferase/glycogen phosphorylase"/>
    <property type="match status" value="1"/>
</dbReference>
<dbReference type="Pfam" id="PF04101">
    <property type="entry name" value="Glyco_tran_28_C"/>
    <property type="match status" value="1"/>
</dbReference>
<dbReference type="PANTHER" id="PTHR43025">
    <property type="entry name" value="MONOGALACTOSYLDIACYLGLYCEROL SYNTHASE"/>
    <property type="match status" value="1"/>
</dbReference>
<dbReference type="Pfam" id="PF06925">
    <property type="entry name" value="MGDG_synth"/>
    <property type="match status" value="1"/>
</dbReference>
<evidence type="ECO:0000313" key="7">
    <source>
        <dbReference type="EMBL" id="EFW29489.1"/>
    </source>
</evidence>
<evidence type="ECO:0000313" key="8">
    <source>
        <dbReference type="Proteomes" id="UP000004633"/>
    </source>
</evidence>
<evidence type="ECO:0000256" key="1">
    <source>
        <dbReference type="ARBA" id="ARBA00004370"/>
    </source>
</evidence>
<evidence type="ECO:0000256" key="3">
    <source>
        <dbReference type="ARBA" id="ARBA00022676"/>
    </source>
</evidence>
<sequence length="384" mass="41635">MGRVHILILTASIGAGHTRAAEAIHAAIAARAGENVRISVVDFMARDVSVIHYLMKRVYLMMLRFVPNLYDVFFRFAGSAAGGGMVRSAFAWVMVRTMGRLIRSYRPDLVVATHPFPEGAAALWRARYGGDFLLAALLTDYALHRIWLSRGVDTYFVATEAMAAQMAELGIDRSLVHVTGIPIARAERHVNRAAAKERAGVPFELPALLLMGGGLGLGDIERTLCALETSQERLAVLVVAGHNAALAADARRAARTSRHLIRVWDYTDEVPLLMRAADLLITKPGALTISEAFAAGLPLLLHDPIPGPETENAVYATRRGSAVWLHPGEQIVPAVAEILANRLPAMRKAAHASAREEAADCAAQILMEMCRSKRGDRDGAKETV</sequence>
<gene>
    <name evidence="7" type="ORF">HMPREF9555_01299</name>
</gene>
<dbReference type="AlphaFoldDB" id="E7N2S8"/>
<dbReference type="InterPro" id="IPR009695">
    <property type="entry name" value="Diacylglyc_glucosyltr_N"/>
</dbReference>
<feature type="domain" description="Diacylglycerol glucosyltransferase N-terminal" evidence="6">
    <location>
        <begin position="17"/>
        <end position="183"/>
    </location>
</feature>
<comment type="subcellular location">
    <subcellularLocation>
        <location evidence="1">Membrane</location>
    </subcellularLocation>
</comment>
<dbReference type="GO" id="GO:0016020">
    <property type="term" value="C:membrane"/>
    <property type="evidence" value="ECO:0007669"/>
    <property type="project" value="UniProtKB-SubCell"/>
</dbReference>
<accession>E7N2S8</accession>
<evidence type="ECO:0000259" key="6">
    <source>
        <dbReference type="Pfam" id="PF06925"/>
    </source>
</evidence>
<organism evidence="7 8">
    <name type="scientific">Selenomonas artemidis F0399</name>
    <dbReference type="NCBI Taxonomy" id="749551"/>
    <lineage>
        <taxon>Bacteria</taxon>
        <taxon>Bacillati</taxon>
        <taxon>Bacillota</taxon>
        <taxon>Negativicutes</taxon>
        <taxon>Selenomonadales</taxon>
        <taxon>Selenomonadaceae</taxon>
        <taxon>Selenomonas</taxon>
    </lineage>
</organism>
<dbReference type="Gene3D" id="3.40.50.2000">
    <property type="entry name" value="Glycogen Phosphorylase B"/>
    <property type="match status" value="1"/>
</dbReference>
<dbReference type="EMBL" id="AECV01000023">
    <property type="protein sequence ID" value="EFW29489.1"/>
    <property type="molecule type" value="Genomic_DNA"/>
</dbReference>
<feature type="domain" description="Glycosyl transferase family 28 C-terminal" evidence="5">
    <location>
        <begin position="224"/>
        <end position="363"/>
    </location>
</feature>
<protein>
    <submittedName>
        <fullName evidence="7">Monogalactosyldiacylglycerol synthase, C-terminal domain protein</fullName>
    </submittedName>
</protein>
<name>E7N2S8_9FIRM</name>
<evidence type="ECO:0000256" key="4">
    <source>
        <dbReference type="ARBA" id="ARBA00022679"/>
    </source>
</evidence>
<dbReference type="GO" id="GO:0016758">
    <property type="term" value="F:hexosyltransferase activity"/>
    <property type="evidence" value="ECO:0007669"/>
    <property type="project" value="InterPro"/>
</dbReference>
<keyword evidence="3" id="KW-0328">Glycosyltransferase</keyword>
<proteinExistence type="inferred from homology"/>
<comment type="similarity">
    <text evidence="2">Belongs to the glycosyltransferase 28 family.</text>
</comment>
<dbReference type="PANTHER" id="PTHR43025:SF3">
    <property type="entry name" value="MONOGALACTOSYLDIACYLGLYCEROL SYNTHASE 1, CHLOROPLASTIC"/>
    <property type="match status" value="1"/>
</dbReference>
<evidence type="ECO:0000256" key="2">
    <source>
        <dbReference type="ARBA" id="ARBA00006962"/>
    </source>
</evidence>
<comment type="caution">
    <text evidence="7">The sequence shown here is derived from an EMBL/GenBank/DDBJ whole genome shotgun (WGS) entry which is preliminary data.</text>
</comment>